<dbReference type="InterPro" id="IPR031371">
    <property type="entry name" value="Mucin-15"/>
</dbReference>
<dbReference type="KEGG" id="cgob:115003616"/>
<evidence type="ECO:0000256" key="1">
    <source>
        <dbReference type="SAM" id="MobiDB-lite"/>
    </source>
</evidence>
<evidence type="ECO:0000313" key="4">
    <source>
        <dbReference type="RefSeq" id="XP_029281347.1"/>
    </source>
</evidence>
<dbReference type="OrthoDB" id="9950822at2759"/>
<dbReference type="AlphaFoldDB" id="A0A6J2P7V0"/>
<dbReference type="Proteomes" id="UP000504630">
    <property type="component" value="Chromosome 3"/>
</dbReference>
<keyword evidence="3" id="KW-1185">Reference proteome</keyword>
<feature type="compositionally biased region" description="Polar residues" evidence="1">
    <location>
        <begin position="78"/>
        <end position="160"/>
    </location>
</feature>
<evidence type="ECO:0000313" key="3">
    <source>
        <dbReference type="Proteomes" id="UP000504630"/>
    </source>
</evidence>
<proteinExistence type="predicted"/>
<dbReference type="Pfam" id="PF15672">
    <property type="entry name" value="Mucin15"/>
    <property type="match status" value="1"/>
</dbReference>
<feature type="compositionally biased region" description="Low complexity" evidence="1">
    <location>
        <begin position="27"/>
        <end position="65"/>
    </location>
</feature>
<protein>
    <submittedName>
        <fullName evidence="4">Mucin-15</fullName>
    </submittedName>
</protein>
<accession>A0A6J2P7V0</accession>
<keyword evidence="2" id="KW-0472">Membrane</keyword>
<dbReference type="PANTHER" id="PTHR45427:SF1">
    <property type="entry name" value="MUCIN-15"/>
    <property type="match status" value="1"/>
</dbReference>
<keyword evidence="2" id="KW-0812">Transmembrane</keyword>
<evidence type="ECO:0000256" key="2">
    <source>
        <dbReference type="SAM" id="Phobius"/>
    </source>
</evidence>
<feature type="compositionally biased region" description="Polar residues" evidence="1">
    <location>
        <begin position="13"/>
        <end position="24"/>
    </location>
</feature>
<keyword evidence="2" id="KW-1133">Transmembrane helix</keyword>
<feature type="compositionally biased region" description="Basic and acidic residues" evidence="1">
    <location>
        <begin position="1"/>
        <end position="12"/>
    </location>
</feature>
<dbReference type="InParanoid" id="A0A6J2P7V0"/>
<feature type="compositionally biased region" description="Low complexity" evidence="1">
    <location>
        <begin position="162"/>
        <end position="181"/>
    </location>
</feature>
<reference evidence="4" key="1">
    <citation type="submission" date="2025-08" db="UniProtKB">
        <authorList>
            <consortium name="RefSeq"/>
        </authorList>
    </citation>
    <scope>IDENTIFICATION</scope>
</reference>
<organism evidence="3 4">
    <name type="scientific">Cottoperca gobio</name>
    <name type="common">Frogmouth</name>
    <name type="synonym">Aphritis gobio</name>
    <dbReference type="NCBI Taxonomy" id="56716"/>
    <lineage>
        <taxon>Eukaryota</taxon>
        <taxon>Metazoa</taxon>
        <taxon>Chordata</taxon>
        <taxon>Craniata</taxon>
        <taxon>Vertebrata</taxon>
        <taxon>Euteleostomi</taxon>
        <taxon>Actinopterygii</taxon>
        <taxon>Neopterygii</taxon>
        <taxon>Teleostei</taxon>
        <taxon>Neoteleostei</taxon>
        <taxon>Acanthomorphata</taxon>
        <taxon>Eupercaria</taxon>
        <taxon>Perciformes</taxon>
        <taxon>Notothenioidei</taxon>
        <taxon>Bovichtidae</taxon>
        <taxon>Cottoperca</taxon>
    </lineage>
</organism>
<sequence length="293" mass="31331">MGIINGEERNVSDQDQGENGTSDDQMAVTTTTPPAFPTNVTTKQPEFPDATVSPTTATTDPTNSSQINMTEAEEEFKNFTTTPPNNSTHLSAQNSTSFSDSFNRTNLQTTTLAPKSNTTQESTTKPVKDTGITNASEFAATTTTMQELNKTSTMPPSTTVFPPETTETSPATTSANAPITPEKANKTDKGPASGDNSERGVATDTQKSKRNGAWGAVLGMGVAVAFVALVAYVILKKKQQKGFSHRKLVEEYPSDPVLRLGNNEHLDLDFGPGRSAYYNPALQGDNIQMSNIP</sequence>
<name>A0A6J2P7V0_COTGO</name>
<feature type="transmembrane region" description="Helical" evidence="2">
    <location>
        <begin position="213"/>
        <end position="235"/>
    </location>
</feature>
<dbReference type="RefSeq" id="XP_029281347.1">
    <property type="nucleotide sequence ID" value="XM_029425487.1"/>
</dbReference>
<dbReference type="GeneID" id="115003616"/>
<dbReference type="PANTHER" id="PTHR45427">
    <property type="entry name" value="MUCIN-15"/>
    <property type="match status" value="1"/>
</dbReference>
<feature type="region of interest" description="Disordered" evidence="1">
    <location>
        <begin position="1"/>
        <end position="208"/>
    </location>
</feature>
<gene>
    <name evidence="4" type="primary">LOC115003616</name>
</gene>